<comment type="caution">
    <text evidence="1">The sequence shown here is derived from an EMBL/GenBank/DDBJ whole genome shotgun (WGS) entry which is preliminary data.</text>
</comment>
<name>A0A699TWD6_TANCI</name>
<organism evidence="1">
    <name type="scientific">Tanacetum cinerariifolium</name>
    <name type="common">Dalmatian daisy</name>
    <name type="synonym">Chrysanthemum cinerariifolium</name>
    <dbReference type="NCBI Taxonomy" id="118510"/>
    <lineage>
        <taxon>Eukaryota</taxon>
        <taxon>Viridiplantae</taxon>
        <taxon>Streptophyta</taxon>
        <taxon>Embryophyta</taxon>
        <taxon>Tracheophyta</taxon>
        <taxon>Spermatophyta</taxon>
        <taxon>Magnoliopsida</taxon>
        <taxon>eudicotyledons</taxon>
        <taxon>Gunneridae</taxon>
        <taxon>Pentapetalae</taxon>
        <taxon>asterids</taxon>
        <taxon>campanulids</taxon>
        <taxon>Asterales</taxon>
        <taxon>Asteraceae</taxon>
        <taxon>Asteroideae</taxon>
        <taxon>Anthemideae</taxon>
        <taxon>Anthemidinae</taxon>
        <taxon>Tanacetum</taxon>
    </lineage>
</organism>
<proteinExistence type="predicted"/>
<feature type="non-terminal residue" evidence="1">
    <location>
        <position position="1"/>
    </location>
</feature>
<evidence type="ECO:0000313" key="1">
    <source>
        <dbReference type="EMBL" id="GFD13368.1"/>
    </source>
</evidence>
<dbReference type="AlphaFoldDB" id="A0A699TWD6"/>
<dbReference type="EMBL" id="BKCJ011272002">
    <property type="protein sequence ID" value="GFD13368.1"/>
    <property type="molecule type" value="Genomic_DNA"/>
</dbReference>
<protein>
    <submittedName>
        <fullName evidence="1">Uncharacterized protein</fullName>
    </submittedName>
</protein>
<sequence>SKDETPKVLIDFLRLVQRGLHAQIMGNTRKKIDEDEDEEES</sequence>
<gene>
    <name evidence="1" type="ORF">Tci_885337</name>
</gene>
<reference evidence="1" key="1">
    <citation type="journal article" date="2019" name="Sci. Rep.">
        <title>Draft genome of Tanacetum cinerariifolium, the natural source of mosquito coil.</title>
        <authorList>
            <person name="Yamashiro T."/>
            <person name="Shiraishi A."/>
            <person name="Satake H."/>
            <person name="Nakayama K."/>
        </authorList>
    </citation>
    <scope>NUCLEOTIDE SEQUENCE</scope>
</reference>
<accession>A0A699TWD6</accession>